<evidence type="ECO:0000256" key="1">
    <source>
        <dbReference type="SAM" id="MobiDB-lite"/>
    </source>
</evidence>
<name>A0ABT5KYJ1_9ALTE</name>
<organism evidence="2 3">
    <name type="scientific">Alteromonas gilva</name>
    <dbReference type="NCBI Taxonomy" id="2987522"/>
    <lineage>
        <taxon>Bacteria</taxon>
        <taxon>Pseudomonadati</taxon>
        <taxon>Pseudomonadota</taxon>
        <taxon>Gammaproteobacteria</taxon>
        <taxon>Alteromonadales</taxon>
        <taxon>Alteromonadaceae</taxon>
        <taxon>Alteromonas/Salinimonas group</taxon>
        <taxon>Alteromonas</taxon>
    </lineage>
</organism>
<comment type="caution">
    <text evidence="2">The sequence shown here is derived from an EMBL/GenBank/DDBJ whole genome shotgun (WGS) entry which is preliminary data.</text>
</comment>
<proteinExistence type="predicted"/>
<sequence length="146" mass="16516">MLITSNTQASLVQTYTHVSQKQVEDTQSNESSAQSRTTDTVSISDTAKNANVTWQRIADKYDVTNITGPEIADMAKELYNNGLISGSEMLDLYRPTGLNHADTVHEKRNHLAQMERSYEMVKNYPKNSLEYIKSFEKAIEILKRIG</sequence>
<protein>
    <submittedName>
        <fullName evidence="2">Uncharacterized protein</fullName>
    </submittedName>
</protein>
<keyword evidence="3" id="KW-1185">Reference proteome</keyword>
<reference evidence="2 3" key="1">
    <citation type="submission" date="2022-10" db="EMBL/GenBank/DDBJ databases">
        <title>Alteromonas sp. chi3 Genome sequencing.</title>
        <authorList>
            <person name="Park S."/>
        </authorList>
    </citation>
    <scope>NUCLEOTIDE SEQUENCE [LARGE SCALE GENOMIC DNA]</scope>
    <source>
        <strain evidence="3">chi3</strain>
    </source>
</reference>
<evidence type="ECO:0000313" key="2">
    <source>
        <dbReference type="EMBL" id="MDC8829849.1"/>
    </source>
</evidence>
<gene>
    <name evidence="2" type="ORF">OIK42_03630</name>
</gene>
<dbReference type="RefSeq" id="WP_273638423.1">
    <property type="nucleotide sequence ID" value="NZ_JAQQXP010000001.1"/>
</dbReference>
<feature type="region of interest" description="Disordered" evidence="1">
    <location>
        <begin position="22"/>
        <end position="42"/>
    </location>
</feature>
<accession>A0ABT5KYJ1</accession>
<dbReference type="Proteomes" id="UP001218788">
    <property type="component" value="Unassembled WGS sequence"/>
</dbReference>
<evidence type="ECO:0000313" key="3">
    <source>
        <dbReference type="Proteomes" id="UP001218788"/>
    </source>
</evidence>
<dbReference type="EMBL" id="JAQQXP010000001">
    <property type="protein sequence ID" value="MDC8829849.1"/>
    <property type="molecule type" value="Genomic_DNA"/>
</dbReference>